<organism evidence="2 3">
    <name type="scientific">Calocera cornea HHB12733</name>
    <dbReference type="NCBI Taxonomy" id="1353952"/>
    <lineage>
        <taxon>Eukaryota</taxon>
        <taxon>Fungi</taxon>
        <taxon>Dikarya</taxon>
        <taxon>Basidiomycota</taxon>
        <taxon>Agaricomycotina</taxon>
        <taxon>Dacrymycetes</taxon>
        <taxon>Dacrymycetales</taxon>
        <taxon>Dacrymycetaceae</taxon>
        <taxon>Calocera</taxon>
    </lineage>
</organism>
<sequence length="852" mass="94061">MSTHSARSGGRRTRLGGSTRSSRTGRAPDSDKKSKQPTTQPRKSGESEPSRTNENDMDIAGWLQRYLSDMGVPINPVLQRVKEGILSMVGIREELETRQSDVELLVVHALWVAKEVLAKLSPARIPDDASRDALQMLARTVTDVQAFLQSLQSKDANSVTARLGSAKWFLLVLDNFETVLETADSGEVERFLGKLAEISNLSIILTMRGSQPPDGVAWEGRFRQTLDRLSMEASRQIWFALGGGDDDKLDELLEKLDGLPLAIRLMASQAQLSEQSPAELLEAYAVEATKLLKTRGVGKLRSLEVSIRLSLECRTMAEAPEALRLLSILCMLPDGSSLDHLRAMAHSMRGTLVTSVTVLLHVALAWKEKGRLRVLSPIRDFILDEHPPEDKLLQEMRGYFTGLVLQAFEAGPQSQTLASAVLSTECGNLTSVFLHSWSSIVEGDYMPLLRSSLVLAEVSYYTGYGNCVSLLEAAKTKAHYGEAVQQLEEARAIFETLGNPLGVAKCQSNLGAVLHAQNHCGEAVQQLEEARAIFQDIGDRLGVARCKQRLGDILRQQSHYEEAAHQLEEAREIYQSIGSRLGVAVCLAALGGVLRMQNHYAESAQLLEEGRALFQAIGDRLGMANCARTLGEVLLMQNHCEEASQRLEEAREIFQAIGDRVDVATCTRELGEVLLMQKHYVEAAPRFEEARAIQEAVGDCLGLANCTWNLGQVLLFQNHYEEAAQRVQQARVIYKAIGNRRGEANCTQTLGDVLHMQNHYGQAAQQLEEAKAAFEAIKDRRGVANCSWSIGLTLSAQGRAAEAEFVFLQCLRVYEEMHLPKEAEEVREELTQLRATRIGSASLPNRNEKASP</sequence>
<dbReference type="EMBL" id="KV423983">
    <property type="protein sequence ID" value="KZT56085.1"/>
    <property type="molecule type" value="Genomic_DNA"/>
</dbReference>
<accession>A0A165F339</accession>
<name>A0A165F339_9BASI</name>
<dbReference type="STRING" id="1353952.A0A165F339"/>
<keyword evidence="3" id="KW-1185">Reference proteome</keyword>
<dbReference type="Proteomes" id="UP000076842">
    <property type="component" value="Unassembled WGS sequence"/>
</dbReference>
<dbReference type="InterPro" id="IPR011990">
    <property type="entry name" value="TPR-like_helical_dom_sf"/>
</dbReference>
<reference evidence="2 3" key="1">
    <citation type="journal article" date="2016" name="Mol. Biol. Evol.">
        <title>Comparative Genomics of Early-Diverging Mushroom-Forming Fungi Provides Insights into the Origins of Lignocellulose Decay Capabilities.</title>
        <authorList>
            <person name="Nagy L.G."/>
            <person name="Riley R."/>
            <person name="Tritt A."/>
            <person name="Adam C."/>
            <person name="Daum C."/>
            <person name="Floudas D."/>
            <person name="Sun H."/>
            <person name="Yadav J.S."/>
            <person name="Pangilinan J."/>
            <person name="Larsson K.H."/>
            <person name="Matsuura K."/>
            <person name="Barry K."/>
            <person name="Labutti K."/>
            <person name="Kuo R."/>
            <person name="Ohm R.A."/>
            <person name="Bhattacharya S.S."/>
            <person name="Shirouzu T."/>
            <person name="Yoshinaga Y."/>
            <person name="Martin F.M."/>
            <person name="Grigoriev I.V."/>
            <person name="Hibbett D.S."/>
        </authorList>
    </citation>
    <scope>NUCLEOTIDE SEQUENCE [LARGE SCALE GENOMIC DNA]</scope>
    <source>
        <strain evidence="2 3">HHB12733</strain>
    </source>
</reference>
<protein>
    <recommendedName>
        <fullName evidence="4">TPR-like protein</fullName>
    </recommendedName>
</protein>
<dbReference type="SUPFAM" id="SSF52540">
    <property type="entry name" value="P-loop containing nucleoside triphosphate hydrolases"/>
    <property type="match status" value="1"/>
</dbReference>
<dbReference type="InParanoid" id="A0A165F339"/>
<dbReference type="InterPro" id="IPR019734">
    <property type="entry name" value="TPR_rpt"/>
</dbReference>
<gene>
    <name evidence="2" type="ORF">CALCODRAFT_509664</name>
</gene>
<feature type="compositionally biased region" description="Low complexity" evidence="1">
    <location>
        <begin position="15"/>
        <end position="25"/>
    </location>
</feature>
<evidence type="ECO:0000256" key="1">
    <source>
        <dbReference type="SAM" id="MobiDB-lite"/>
    </source>
</evidence>
<dbReference type="Pfam" id="PF13374">
    <property type="entry name" value="TPR_10"/>
    <property type="match status" value="1"/>
</dbReference>
<dbReference type="Gene3D" id="1.25.40.10">
    <property type="entry name" value="Tetratricopeptide repeat domain"/>
    <property type="match status" value="2"/>
</dbReference>
<dbReference type="SMART" id="SM00028">
    <property type="entry name" value="TPR"/>
    <property type="match status" value="8"/>
</dbReference>
<feature type="compositionally biased region" description="Basic and acidic residues" evidence="1">
    <location>
        <begin position="43"/>
        <end position="54"/>
    </location>
</feature>
<evidence type="ECO:0008006" key="4">
    <source>
        <dbReference type="Google" id="ProtNLM"/>
    </source>
</evidence>
<dbReference type="PANTHER" id="PTHR47691">
    <property type="entry name" value="REGULATOR-RELATED"/>
    <property type="match status" value="1"/>
</dbReference>
<dbReference type="Pfam" id="PF13424">
    <property type="entry name" value="TPR_12"/>
    <property type="match status" value="4"/>
</dbReference>
<dbReference type="OrthoDB" id="431454at2759"/>
<dbReference type="SUPFAM" id="SSF48452">
    <property type="entry name" value="TPR-like"/>
    <property type="match status" value="3"/>
</dbReference>
<proteinExistence type="predicted"/>
<evidence type="ECO:0000313" key="3">
    <source>
        <dbReference type="Proteomes" id="UP000076842"/>
    </source>
</evidence>
<dbReference type="PANTHER" id="PTHR47691:SF3">
    <property type="entry name" value="HTH-TYPE TRANSCRIPTIONAL REGULATOR RV0890C-RELATED"/>
    <property type="match status" value="1"/>
</dbReference>
<evidence type="ECO:0000313" key="2">
    <source>
        <dbReference type="EMBL" id="KZT56085.1"/>
    </source>
</evidence>
<dbReference type="AlphaFoldDB" id="A0A165F339"/>
<feature type="region of interest" description="Disordered" evidence="1">
    <location>
        <begin position="1"/>
        <end position="56"/>
    </location>
</feature>
<dbReference type="InterPro" id="IPR027417">
    <property type="entry name" value="P-loop_NTPase"/>
</dbReference>